<reference evidence="1 2" key="1">
    <citation type="journal article" date="2016" name="Nat. Commun.">
        <title>Thousands of microbial genomes shed light on interconnected biogeochemical processes in an aquifer system.</title>
        <authorList>
            <person name="Anantharaman K."/>
            <person name="Brown C.T."/>
            <person name="Hug L.A."/>
            <person name="Sharon I."/>
            <person name="Castelle C.J."/>
            <person name="Probst A.J."/>
            <person name="Thomas B.C."/>
            <person name="Singh A."/>
            <person name="Wilkins M.J."/>
            <person name="Karaoz U."/>
            <person name="Brodie E.L."/>
            <person name="Williams K.H."/>
            <person name="Hubbard S.S."/>
            <person name="Banfield J.F."/>
        </authorList>
    </citation>
    <scope>NUCLEOTIDE SEQUENCE [LARGE SCALE GENOMIC DNA]</scope>
</reference>
<sequence length="215" mass="24232">MQAQVKAKRAKMEAMLPNIDTLVADNIRILKTPQARLPKPTAIILVGFPGTGKTTLVEELVRTYPVAVISDEAMGHFLLPYQATFLKHSQKEFLELAAATMEKLIFSRVSCIYDSNVKFADDRKIIKQLVEQAGGRLITVYLKLSKEEALRRVEQENFLVSRGEKKGFIINKDLFDYEASTTQLPTAGEDYLLYEQTNPDSLLALKDQIAIKTRP</sequence>
<dbReference type="Pfam" id="PF13671">
    <property type="entry name" value="AAA_33"/>
    <property type="match status" value="1"/>
</dbReference>
<evidence type="ECO:0000313" key="2">
    <source>
        <dbReference type="Proteomes" id="UP000178068"/>
    </source>
</evidence>
<evidence type="ECO:0000313" key="1">
    <source>
        <dbReference type="EMBL" id="OGY29362.1"/>
    </source>
</evidence>
<proteinExistence type="predicted"/>
<dbReference type="EMBL" id="MHCZ01000035">
    <property type="protein sequence ID" value="OGY29362.1"/>
    <property type="molecule type" value="Genomic_DNA"/>
</dbReference>
<dbReference type="SUPFAM" id="SSF52540">
    <property type="entry name" value="P-loop containing nucleoside triphosphate hydrolases"/>
    <property type="match status" value="1"/>
</dbReference>
<name>A0A1G1WNP3_9BACT</name>
<dbReference type="AlphaFoldDB" id="A0A1G1WNP3"/>
<gene>
    <name evidence="1" type="ORF">A3F35_00315</name>
</gene>
<organism evidence="1 2">
    <name type="scientific">Candidatus Woykebacteria bacterium RIFCSPHIGHO2_12_FULL_45_10</name>
    <dbReference type="NCBI Taxonomy" id="1802603"/>
    <lineage>
        <taxon>Bacteria</taxon>
        <taxon>Candidatus Woykeibacteriota</taxon>
    </lineage>
</organism>
<evidence type="ECO:0008006" key="3">
    <source>
        <dbReference type="Google" id="ProtNLM"/>
    </source>
</evidence>
<dbReference type="Proteomes" id="UP000178068">
    <property type="component" value="Unassembled WGS sequence"/>
</dbReference>
<dbReference type="Gene3D" id="3.40.50.300">
    <property type="entry name" value="P-loop containing nucleotide triphosphate hydrolases"/>
    <property type="match status" value="1"/>
</dbReference>
<comment type="caution">
    <text evidence="1">The sequence shown here is derived from an EMBL/GenBank/DDBJ whole genome shotgun (WGS) entry which is preliminary data.</text>
</comment>
<protein>
    <recommendedName>
        <fullName evidence="3">UDP-N-acetylglucosamine kinase</fullName>
    </recommendedName>
</protein>
<accession>A0A1G1WNP3</accession>
<dbReference type="InterPro" id="IPR027417">
    <property type="entry name" value="P-loop_NTPase"/>
</dbReference>